<dbReference type="Proteomes" id="UP000030661">
    <property type="component" value="Unassembled WGS sequence"/>
</dbReference>
<name>A0A0S6WB13_VECG1</name>
<evidence type="ECO:0000313" key="2">
    <source>
        <dbReference type="Proteomes" id="UP000030661"/>
    </source>
</evidence>
<keyword evidence="2" id="KW-1185">Reference proteome</keyword>
<dbReference type="EMBL" id="DF820463">
    <property type="protein sequence ID" value="GAK55078.1"/>
    <property type="molecule type" value="Genomic_DNA"/>
</dbReference>
<proteinExistence type="predicted"/>
<dbReference type="GO" id="GO:0110001">
    <property type="term" value="C:toxin-antitoxin complex"/>
    <property type="evidence" value="ECO:0007669"/>
    <property type="project" value="InterPro"/>
</dbReference>
<gene>
    <name evidence="1" type="ORF">U27_01909</name>
</gene>
<reference evidence="1" key="1">
    <citation type="journal article" date="2015" name="PeerJ">
        <title>First genomic representation of candidate bacterial phylum KSB3 points to enhanced environmental sensing as a trigger of wastewater bulking.</title>
        <authorList>
            <person name="Sekiguchi Y."/>
            <person name="Ohashi A."/>
            <person name="Parks D.H."/>
            <person name="Yamauchi T."/>
            <person name="Tyson G.W."/>
            <person name="Hugenholtz P."/>
        </authorList>
    </citation>
    <scope>NUCLEOTIDE SEQUENCE [LARGE SCALE GENOMIC DNA]</scope>
</reference>
<sequence>MHIISYKKIQEFCKKHAGASHSLQHWYRIVKHESFTTFADVKHLFPSADQVGNFVVFNIGGNKYRLIAFIRYPLKRLFIRHILTHDEYNREKWKEDLWFRSSNN</sequence>
<protein>
    <recommendedName>
        <fullName evidence="3">Type II toxin-antitoxin system HigB family toxin</fullName>
    </recommendedName>
</protein>
<dbReference type="GO" id="GO:0003723">
    <property type="term" value="F:RNA binding"/>
    <property type="evidence" value="ECO:0007669"/>
    <property type="project" value="InterPro"/>
</dbReference>
<dbReference type="eggNOG" id="COG4680">
    <property type="taxonomic scope" value="Bacteria"/>
</dbReference>
<accession>A0A0S6WB13</accession>
<dbReference type="GO" id="GO:0004519">
    <property type="term" value="F:endonuclease activity"/>
    <property type="evidence" value="ECO:0007669"/>
    <property type="project" value="InterPro"/>
</dbReference>
<organism evidence="1">
    <name type="scientific">Vecturithrix granuli</name>
    <dbReference type="NCBI Taxonomy" id="1499967"/>
    <lineage>
        <taxon>Bacteria</taxon>
        <taxon>Candidatus Moduliflexota</taxon>
        <taxon>Candidatus Vecturitrichia</taxon>
        <taxon>Candidatus Vecturitrichales</taxon>
        <taxon>Candidatus Vecturitrichaceae</taxon>
        <taxon>Candidatus Vecturithrix</taxon>
    </lineage>
</organism>
<dbReference type="InterPro" id="IPR018669">
    <property type="entry name" value="Toxin_HigB"/>
</dbReference>
<dbReference type="AlphaFoldDB" id="A0A0S6WB13"/>
<dbReference type="HOGENOM" id="CLU_153067_1_0_0"/>
<evidence type="ECO:0000313" key="1">
    <source>
        <dbReference type="EMBL" id="GAK55078.1"/>
    </source>
</evidence>
<dbReference type="STRING" id="1499967.U27_01909"/>
<dbReference type="Pfam" id="PF09907">
    <property type="entry name" value="HigB_toxin"/>
    <property type="match status" value="1"/>
</dbReference>
<evidence type="ECO:0008006" key="3">
    <source>
        <dbReference type="Google" id="ProtNLM"/>
    </source>
</evidence>